<dbReference type="PRINTS" id="PR00410">
    <property type="entry name" value="PHEHYDRXLASE"/>
</dbReference>
<feature type="transmembrane region" description="Helical" evidence="1">
    <location>
        <begin position="151"/>
        <end position="176"/>
    </location>
</feature>
<accession>A0ABQ5N920</accession>
<feature type="transmembrane region" description="Helical" evidence="1">
    <location>
        <begin position="109"/>
        <end position="130"/>
    </location>
</feature>
<dbReference type="Proteomes" id="UP001208567">
    <property type="component" value="Unassembled WGS sequence"/>
</dbReference>
<dbReference type="EMBL" id="BRXR01000001">
    <property type="protein sequence ID" value="GLC31700.1"/>
    <property type="molecule type" value="Genomic_DNA"/>
</dbReference>
<evidence type="ECO:0000256" key="1">
    <source>
        <dbReference type="SAM" id="Phobius"/>
    </source>
</evidence>
<name>A0ABQ5N920_9CLOT</name>
<dbReference type="PROSITE" id="PS51384">
    <property type="entry name" value="FAD_FR"/>
    <property type="match status" value="1"/>
</dbReference>
<dbReference type="Pfam" id="PF00175">
    <property type="entry name" value="NAD_binding_1"/>
    <property type="match status" value="1"/>
</dbReference>
<keyword evidence="1" id="KW-0812">Transmembrane</keyword>
<proteinExistence type="predicted"/>
<dbReference type="SUPFAM" id="SSF63380">
    <property type="entry name" value="Riboflavin synthase domain-like"/>
    <property type="match status" value="1"/>
</dbReference>
<dbReference type="InterPro" id="IPR039261">
    <property type="entry name" value="FNR_nucleotide-bd"/>
</dbReference>
<feature type="domain" description="FAD-binding FR-type" evidence="2">
    <location>
        <begin position="210"/>
        <end position="311"/>
    </location>
</feature>
<keyword evidence="1" id="KW-0472">Membrane</keyword>
<dbReference type="Gene3D" id="2.40.30.10">
    <property type="entry name" value="Translation factors"/>
    <property type="match status" value="1"/>
</dbReference>
<keyword evidence="1" id="KW-1133">Transmembrane helix</keyword>
<dbReference type="RefSeq" id="WP_264851029.1">
    <property type="nucleotide sequence ID" value="NZ_BRXR01000001.1"/>
</dbReference>
<dbReference type="SUPFAM" id="SSF52343">
    <property type="entry name" value="Ferredoxin reductase-like, C-terminal NADP-linked domain"/>
    <property type="match status" value="1"/>
</dbReference>
<gene>
    <name evidence="3" type="ORF">bsdE14_31100</name>
</gene>
<dbReference type="PANTHER" id="PTHR47354">
    <property type="entry name" value="NADH OXIDOREDUCTASE HCR"/>
    <property type="match status" value="1"/>
</dbReference>
<feature type="transmembrane region" description="Helical" evidence="1">
    <location>
        <begin position="7"/>
        <end position="24"/>
    </location>
</feature>
<protein>
    <recommendedName>
        <fullName evidence="2">FAD-binding FR-type domain-containing protein</fullName>
    </recommendedName>
</protein>
<comment type="caution">
    <text evidence="3">The sequence shown here is derived from an EMBL/GenBank/DDBJ whole genome shotgun (WGS) entry which is preliminary data.</text>
</comment>
<dbReference type="InterPro" id="IPR013112">
    <property type="entry name" value="FAD-bd_8"/>
</dbReference>
<reference evidence="3 4" key="1">
    <citation type="journal article" date="2024" name="Int. J. Syst. Evol. Microbiol.">
        <title>Clostridium omnivorum sp. nov., isolated from anoxic soil under the treatment of reductive soil disinfestation.</title>
        <authorList>
            <person name="Ueki A."/>
            <person name="Tonouchi A."/>
            <person name="Kaku N."/>
            <person name="Honma S."/>
            <person name="Ueki K."/>
        </authorList>
    </citation>
    <scope>NUCLEOTIDE SEQUENCE [LARGE SCALE GENOMIC DNA]</scope>
    <source>
        <strain evidence="3 4">E14</strain>
    </source>
</reference>
<feature type="transmembrane region" description="Helical" evidence="1">
    <location>
        <begin position="319"/>
        <end position="338"/>
    </location>
</feature>
<evidence type="ECO:0000313" key="3">
    <source>
        <dbReference type="EMBL" id="GLC31700.1"/>
    </source>
</evidence>
<dbReference type="InterPro" id="IPR050415">
    <property type="entry name" value="MRET"/>
</dbReference>
<dbReference type="Gene3D" id="3.40.50.80">
    <property type="entry name" value="Nucleotide-binding domain of ferredoxin-NADP reductase (FNR) module"/>
    <property type="match status" value="1"/>
</dbReference>
<dbReference type="CDD" id="cd06198">
    <property type="entry name" value="FNR_like_3"/>
    <property type="match status" value="1"/>
</dbReference>
<sequence>MKSKRLLWILFYIFAAILPSTFYVTTSINSNSDSLLILSGIFGITAYVLFAFQFLLTSRTKIIDRLFGMDRIYRFHMIIAVLAIIFAFTHKMLKEIYFSESFQTSLGDAAFIIFISISVFSILMMINKLFFKFKPADYIRSLLNKMLNLKYQYKVLIHNITLIGLIVLLVHILLAYSVSSNIYLETILIIYFVVPFALYFNHKIIKVYFNKNKKYTVSEVINNSNNIVTLKFKPSQGKVFNYLPGQFLYVRIYNLEVPRDEHPFTISSDPSEQDFVSITVKQLGDFTNKLSKVKVGDSAYIDGAFGSFSYLKRPENKKICFIAGGIGITPFLAMLRHMNSTDNSKKVVLLWGARDLSEVICKDELDDYTSKFKDFKFVPILSNDNTYTGEKGYIDTNIIKKYLEDVLEYDFYICGPPIMMDIQIKNLNSLGVPKENIHFERFAI</sequence>
<dbReference type="InterPro" id="IPR001433">
    <property type="entry name" value="OxRdtase_FAD/NAD-bd"/>
</dbReference>
<dbReference type="InterPro" id="IPR017927">
    <property type="entry name" value="FAD-bd_FR_type"/>
</dbReference>
<dbReference type="Pfam" id="PF08022">
    <property type="entry name" value="FAD_binding_8"/>
    <property type="match status" value="1"/>
</dbReference>
<feature type="transmembrane region" description="Helical" evidence="1">
    <location>
        <begin position="36"/>
        <end position="56"/>
    </location>
</feature>
<evidence type="ECO:0000313" key="4">
    <source>
        <dbReference type="Proteomes" id="UP001208567"/>
    </source>
</evidence>
<keyword evidence="4" id="KW-1185">Reference proteome</keyword>
<evidence type="ECO:0000259" key="2">
    <source>
        <dbReference type="PROSITE" id="PS51384"/>
    </source>
</evidence>
<dbReference type="PANTHER" id="PTHR47354:SF5">
    <property type="entry name" value="PROTEIN RFBI"/>
    <property type="match status" value="1"/>
</dbReference>
<organism evidence="3 4">
    <name type="scientific">Clostridium omnivorum</name>
    <dbReference type="NCBI Taxonomy" id="1604902"/>
    <lineage>
        <taxon>Bacteria</taxon>
        <taxon>Bacillati</taxon>
        <taxon>Bacillota</taxon>
        <taxon>Clostridia</taxon>
        <taxon>Eubacteriales</taxon>
        <taxon>Clostridiaceae</taxon>
        <taxon>Clostridium</taxon>
    </lineage>
</organism>
<feature type="transmembrane region" description="Helical" evidence="1">
    <location>
        <begin position="72"/>
        <end position="89"/>
    </location>
</feature>
<feature type="transmembrane region" description="Helical" evidence="1">
    <location>
        <begin position="182"/>
        <end position="201"/>
    </location>
</feature>
<dbReference type="InterPro" id="IPR017938">
    <property type="entry name" value="Riboflavin_synthase-like_b-brl"/>
</dbReference>